<dbReference type="Gramene" id="Jr16_11390_p1">
    <property type="protein sequence ID" value="cds.Jr16_11390_p1"/>
    <property type="gene ID" value="Jr16_11390"/>
</dbReference>
<dbReference type="STRING" id="51240.A0A2I4HLH2"/>
<dbReference type="AlphaFoldDB" id="A0A2I4HLH2"/>
<dbReference type="SUPFAM" id="SSF56672">
    <property type="entry name" value="DNA/RNA polymerases"/>
    <property type="match status" value="1"/>
</dbReference>
<dbReference type="InterPro" id="IPR013103">
    <property type="entry name" value="RVT_2"/>
</dbReference>
<dbReference type="Proteomes" id="UP000235220">
    <property type="component" value="Chromosome 16"/>
</dbReference>
<dbReference type="RefSeq" id="XP_018857011.1">
    <property type="nucleotide sequence ID" value="XM_019001466.1"/>
</dbReference>
<evidence type="ECO:0000313" key="2">
    <source>
        <dbReference type="RefSeq" id="XP_018857011.1"/>
    </source>
</evidence>
<protein>
    <submittedName>
        <fullName evidence="2">Uncharacterized mitochondrial protein AtMg00810-like</fullName>
    </submittedName>
</protein>
<dbReference type="GeneID" id="109019218"/>
<gene>
    <name evidence="2" type="primary">LOC109019218</name>
</gene>
<dbReference type="PANTHER" id="PTHR11439:SF524">
    <property type="entry name" value="RNA-DIRECTED DNA POLYMERASE, PROTEIN KINASE RLK-PELLE-DLSV FAMILY"/>
    <property type="match status" value="1"/>
</dbReference>
<dbReference type="KEGG" id="jre:109019218"/>
<sequence length="253" mass="28351">MVVTGDNLHRIQWLITQLSTQFSIKDLGFLHHFLGIEVHKYGSNLFLSQHRYIVDLLTRASMHESKPLSTPMPTKAQQKSGSQELFTDVKTYRSLVGGLQYLTFTRPDISYSVNYVCQFMQAPTTAHFQMVKRILRYLQGTTTLGIRILSNSSLDLYGFSDADWAGCSTTRRSTTGFCTFLGGNCISWSAKKKPIVSRSSAEAEYRAMASTAAELTWLSLLLKDLGVPLTKVPSLHCDNLSALYMTINHVLHA</sequence>
<organism evidence="1 2">
    <name type="scientific">Juglans regia</name>
    <name type="common">English walnut</name>
    <dbReference type="NCBI Taxonomy" id="51240"/>
    <lineage>
        <taxon>Eukaryota</taxon>
        <taxon>Viridiplantae</taxon>
        <taxon>Streptophyta</taxon>
        <taxon>Embryophyta</taxon>
        <taxon>Tracheophyta</taxon>
        <taxon>Spermatophyta</taxon>
        <taxon>Magnoliopsida</taxon>
        <taxon>eudicotyledons</taxon>
        <taxon>Gunneridae</taxon>
        <taxon>Pentapetalae</taxon>
        <taxon>rosids</taxon>
        <taxon>fabids</taxon>
        <taxon>Fagales</taxon>
        <taxon>Juglandaceae</taxon>
        <taxon>Juglans</taxon>
    </lineage>
</organism>
<dbReference type="OrthoDB" id="414945at2759"/>
<evidence type="ECO:0000313" key="1">
    <source>
        <dbReference type="Proteomes" id="UP000235220"/>
    </source>
</evidence>
<dbReference type="Pfam" id="PF07727">
    <property type="entry name" value="RVT_2"/>
    <property type="match status" value="1"/>
</dbReference>
<proteinExistence type="predicted"/>
<reference evidence="2" key="1">
    <citation type="submission" date="2025-08" db="UniProtKB">
        <authorList>
            <consortium name="RefSeq"/>
        </authorList>
    </citation>
    <scope>IDENTIFICATION</scope>
    <source>
        <tissue evidence="2">Leaves</tissue>
    </source>
</reference>
<dbReference type="InterPro" id="IPR043502">
    <property type="entry name" value="DNA/RNA_pol_sf"/>
</dbReference>
<name>A0A2I4HLH2_JUGRE</name>
<dbReference type="CDD" id="cd09272">
    <property type="entry name" value="RNase_HI_RT_Ty1"/>
    <property type="match status" value="1"/>
</dbReference>
<accession>A0A2I4HLH2</accession>
<dbReference type="PANTHER" id="PTHR11439">
    <property type="entry name" value="GAG-POL-RELATED RETROTRANSPOSON"/>
    <property type="match status" value="1"/>
</dbReference>
<keyword evidence="1" id="KW-1185">Reference proteome</keyword>